<evidence type="ECO:0000256" key="11">
    <source>
        <dbReference type="ARBA" id="ARBA00023012"/>
    </source>
</evidence>
<dbReference type="InterPro" id="IPR036097">
    <property type="entry name" value="HisK_dim/P_sf"/>
</dbReference>
<name>A0ABW3F8U8_9PROT</name>
<protein>
    <recommendedName>
        <fullName evidence="3">histidine kinase</fullName>
        <ecNumber evidence="3">2.7.13.3</ecNumber>
    </recommendedName>
</protein>
<comment type="caution">
    <text evidence="15">The sequence shown here is derived from an EMBL/GenBank/DDBJ whole genome shotgun (WGS) entry which is preliminary data.</text>
</comment>
<keyword evidence="12 13" id="KW-0472">Membrane</keyword>
<keyword evidence="10 13" id="KW-1133">Transmembrane helix</keyword>
<feature type="transmembrane region" description="Helical" evidence="13">
    <location>
        <begin position="7"/>
        <end position="29"/>
    </location>
</feature>
<proteinExistence type="predicted"/>
<keyword evidence="8" id="KW-0418">Kinase</keyword>
<dbReference type="Proteomes" id="UP001597128">
    <property type="component" value="Unassembled WGS sequence"/>
</dbReference>
<dbReference type="SUPFAM" id="SSF47384">
    <property type="entry name" value="Homodimeric domain of signal transducing histidine kinase"/>
    <property type="match status" value="1"/>
</dbReference>
<dbReference type="CDD" id="cd00082">
    <property type="entry name" value="HisKA"/>
    <property type="match status" value="1"/>
</dbReference>
<dbReference type="InterPro" id="IPR003661">
    <property type="entry name" value="HisK_dim/P_dom"/>
</dbReference>
<dbReference type="SMART" id="SM00388">
    <property type="entry name" value="HisKA"/>
    <property type="match status" value="1"/>
</dbReference>
<keyword evidence="5" id="KW-0808">Transferase</keyword>
<dbReference type="InterPro" id="IPR036890">
    <property type="entry name" value="HATPase_C_sf"/>
</dbReference>
<evidence type="ECO:0000313" key="16">
    <source>
        <dbReference type="Proteomes" id="UP001597128"/>
    </source>
</evidence>
<keyword evidence="11" id="KW-0902">Two-component regulatory system</keyword>
<dbReference type="SMART" id="SM00387">
    <property type="entry name" value="HATPase_c"/>
    <property type="match status" value="1"/>
</dbReference>
<evidence type="ECO:0000256" key="8">
    <source>
        <dbReference type="ARBA" id="ARBA00022777"/>
    </source>
</evidence>
<evidence type="ECO:0000256" key="10">
    <source>
        <dbReference type="ARBA" id="ARBA00022989"/>
    </source>
</evidence>
<comment type="catalytic activity">
    <reaction evidence="1">
        <text>ATP + protein L-histidine = ADP + protein N-phospho-L-histidine.</text>
        <dbReference type="EC" id="2.7.13.3"/>
    </reaction>
</comment>
<evidence type="ECO:0000256" key="3">
    <source>
        <dbReference type="ARBA" id="ARBA00012438"/>
    </source>
</evidence>
<dbReference type="InterPro" id="IPR003594">
    <property type="entry name" value="HATPase_dom"/>
</dbReference>
<keyword evidence="9 15" id="KW-0067">ATP-binding</keyword>
<evidence type="ECO:0000256" key="7">
    <source>
        <dbReference type="ARBA" id="ARBA00022741"/>
    </source>
</evidence>
<comment type="subcellular location">
    <subcellularLocation>
        <location evidence="2">Membrane</location>
        <topology evidence="2">Multi-pass membrane protein</topology>
    </subcellularLocation>
</comment>
<dbReference type="InterPro" id="IPR004358">
    <property type="entry name" value="Sig_transdc_His_kin-like_C"/>
</dbReference>
<evidence type="ECO:0000256" key="13">
    <source>
        <dbReference type="SAM" id="Phobius"/>
    </source>
</evidence>
<dbReference type="Gene3D" id="1.10.287.130">
    <property type="match status" value="1"/>
</dbReference>
<dbReference type="CDD" id="cd00075">
    <property type="entry name" value="HATPase"/>
    <property type="match status" value="1"/>
</dbReference>
<dbReference type="PROSITE" id="PS50109">
    <property type="entry name" value="HIS_KIN"/>
    <property type="match status" value="1"/>
</dbReference>
<sequence>MTQSIRAELAITLTIAIVGVIGLLSFLSYRSAAEELGELYDANLQQLATVIAANDGQWLLSAGTPAAAPANSKIQGEEDYLIKIFHGDNAVYSSHQQVFDASAVPAGLSTQWLNHKRWQVYVVKRAALTVIVAQDDKLRRRTIRETAIHLIIPQLLIVPLLVVIALLLIRKTFRPLLAISSAIAARSPESLQPLALEKVPSELRPIVQALNQWMHKVAQTVAMQKRFTCDAAHELRTPVTALKLQISAMAQAGKQEFNQWVSLANAGVARMERLVQQLLTLARVDPDALPQAQQTLHLNPLVIKVLNELKAIYLKKQLDIGFTHSDQVHIPGVAEEIEILLNNVIINAIHYTPPQGTINLKLVQQDHAVLFEVEDSGPGIAEAALDKVFDRFYRGPDSASPGSGLGLAIVREIAHKHHAEVRLTNRPAGAGLIVSVRFMLAGAKTDRL</sequence>
<dbReference type="Pfam" id="PF00512">
    <property type="entry name" value="HisKA"/>
    <property type="match status" value="1"/>
</dbReference>
<feature type="transmembrane region" description="Helical" evidence="13">
    <location>
        <begin position="147"/>
        <end position="169"/>
    </location>
</feature>
<dbReference type="PANTHER" id="PTHR45436:SF14">
    <property type="entry name" value="SENSOR PROTEIN QSEC"/>
    <property type="match status" value="1"/>
</dbReference>
<reference evidence="16" key="1">
    <citation type="journal article" date="2019" name="Int. J. Syst. Evol. Microbiol.">
        <title>The Global Catalogue of Microorganisms (GCM) 10K type strain sequencing project: providing services to taxonomists for standard genome sequencing and annotation.</title>
        <authorList>
            <consortium name="The Broad Institute Genomics Platform"/>
            <consortium name="The Broad Institute Genome Sequencing Center for Infectious Disease"/>
            <person name="Wu L."/>
            <person name="Ma J."/>
        </authorList>
    </citation>
    <scope>NUCLEOTIDE SEQUENCE [LARGE SCALE GENOMIC DNA]</scope>
    <source>
        <strain evidence="16">CCUG 58412</strain>
    </source>
</reference>
<evidence type="ECO:0000256" key="1">
    <source>
        <dbReference type="ARBA" id="ARBA00000085"/>
    </source>
</evidence>
<evidence type="ECO:0000259" key="14">
    <source>
        <dbReference type="PROSITE" id="PS50109"/>
    </source>
</evidence>
<evidence type="ECO:0000256" key="12">
    <source>
        <dbReference type="ARBA" id="ARBA00023136"/>
    </source>
</evidence>
<dbReference type="PANTHER" id="PTHR45436">
    <property type="entry name" value="SENSOR HISTIDINE KINASE YKOH"/>
    <property type="match status" value="1"/>
</dbReference>
<dbReference type="EMBL" id="JBHTKB010000002">
    <property type="protein sequence ID" value="MFD0914243.1"/>
    <property type="molecule type" value="Genomic_DNA"/>
</dbReference>
<dbReference type="Pfam" id="PF02518">
    <property type="entry name" value="HATPase_c"/>
    <property type="match status" value="1"/>
</dbReference>
<evidence type="ECO:0000256" key="6">
    <source>
        <dbReference type="ARBA" id="ARBA00022692"/>
    </source>
</evidence>
<gene>
    <name evidence="15" type="ORF">ACFQ1Z_11840</name>
</gene>
<dbReference type="EC" id="2.7.13.3" evidence="3"/>
<dbReference type="PRINTS" id="PR00344">
    <property type="entry name" value="BCTRLSENSOR"/>
</dbReference>
<dbReference type="GO" id="GO:0005524">
    <property type="term" value="F:ATP binding"/>
    <property type="evidence" value="ECO:0007669"/>
    <property type="project" value="UniProtKB-KW"/>
</dbReference>
<evidence type="ECO:0000256" key="9">
    <source>
        <dbReference type="ARBA" id="ARBA00022840"/>
    </source>
</evidence>
<keyword evidence="6 13" id="KW-0812">Transmembrane</keyword>
<organism evidence="15 16">
    <name type="scientific">Methylophilus luteus</name>
    <dbReference type="NCBI Taxonomy" id="640108"/>
    <lineage>
        <taxon>Bacteria</taxon>
        <taxon>Pseudomonadati</taxon>
        <taxon>Pseudomonadota</taxon>
        <taxon>Betaproteobacteria</taxon>
        <taxon>Nitrosomonadales</taxon>
        <taxon>Methylophilaceae</taxon>
        <taxon>Methylophilus</taxon>
    </lineage>
</organism>
<accession>A0ABW3F8U8</accession>
<dbReference type="InterPro" id="IPR005467">
    <property type="entry name" value="His_kinase_dom"/>
</dbReference>
<keyword evidence="4" id="KW-0597">Phosphoprotein</keyword>
<dbReference type="SUPFAM" id="SSF55874">
    <property type="entry name" value="ATPase domain of HSP90 chaperone/DNA topoisomerase II/histidine kinase"/>
    <property type="match status" value="1"/>
</dbReference>
<evidence type="ECO:0000256" key="5">
    <source>
        <dbReference type="ARBA" id="ARBA00022679"/>
    </source>
</evidence>
<evidence type="ECO:0000313" key="15">
    <source>
        <dbReference type="EMBL" id="MFD0914243.1"/>
    </source>
</evidence>
<dbReference type="RefSeq" id="WP_379057840.1">
    <property type="nucleotide sequence ID" value="NZ_JBHTKB010000002.1"/>
</dbReference>
<keyword evidence="7" id="KW-0547">Nucleotide-binding</keyword>
<feature type="domain" description="Histidine kinase" evidence="14">
    <location>
        <begin position="230"/>
        <end position="442"/>
    </location>
</feature>
<evidence type="ECO:0000256" key="4">
    <source>
        <dbReference type="ARBA" id="ARBA00022553"/>
    </source>
</evidence>
<dbReference type="Gene3D" id="3.30.565.10">
    <property type="entry name" value="Histidine kinase-like ATPase, C-terminal domain"/>
    <property type="match status" value="1"/>
</dbReference>
<evidence type="ECO:0000256" key="2">
    <source>
        <dbReference type="ARBA" id="ARBA00004141"/>
    </source>
</evidence>
<keyword evidence="16" id="KW-1185">Reference proteome</keyword>
<dbReference type="InterPro" id="IPR050428">
    <property type="entry name" value="TCS_sensor_his_kinase"/>
</dbReference>